<dbReference type="GO" id="GO:0019841">
    <property type="term" value="F:retinol binding"/>
    <property type="evidence" value="ECO:0007669"/>
    <property type="project" value="UniProtKB-KW"/>
</dbReference>
<evidence type="ECO:0000256" key="2">
    <source>
        <dbReference type="ARBA" id="ARBA00006648"/>
    </source>
</evidence>
<keyword evidence="12" id="KW-1185">Reference proteome</keyword>
<protein>
    <recommendedName>
        <fullName evidence="3">Fatty-acid and retinol-binding protein 1</fullName>
    </recommendedName>
</protein>
<accession>A0A0B2VXX9</accession>
<dbReference type="InterPro" id="IPR008632">
    <property type="entry name" value="Gp-FAR-1"/>
</dbReference>
<sequence>MRVLYVVLAIGWLLCVTIARPTRSDLTSLAVELLEFIPSSFLTFFGDLNDVDRSALLELSRNVSRNRLTADNEKQFLNELKAKSENAYTKVMGVQSYLQNKVENLKPDSKEFTKKLSDKYLSLFMNSHNAPKGTFSKLKIFVNETFTMFDELSEDGKSDLRSSFPEIAQLLANPRFRDYLRRVFESNDVKRAFNRADRAFNPK</sequence>
<gene>
    <name evidence="11" type="primary">far-1</name>
    <name evidence="11" type="ORF">Tcan_07404</name>
</gene>
<evidence type="ECO:0000313" key="12">
    <source>
        <dbReference type="Proteomes" id="UP000031036"/>
    </source>
</evidence>
<dbReference type="GO" id="GO:0005576">
    <property type="term" value="C:extracellular region"/>
    <property type="evidence" value="ECO:0007669"/>
    <property type="project" value="UniProtKB-SubCell"/>
</dbReference>
<keyword evidence="8" id="KW-0683">Retinol-binding</keyword>
<proteinExistence type="inferred from homology"/>
<evidence type="ECO:0000256" key="7">
    <source>
        <dbReference type="ARBA" id="ARBA00023054"/>
    </source>
</evidence>
<dbReference type="PANTHER" id="PTHR31418">
    <property type="entry name" value="FATTY-ACID AND RETINOL-BINDING PROTEIN 1"/>
    <property type="match status" value="1"/>
</dbReference>
<evidence type="ECO:0000256" key="4">
    <source>
        <dbReference type="ARBA" id="ARBA00022525"/>
    </source>
</evidence>
<evidence type="ECO:0000256" key="10">
    <source>
        <dbReference type="SAM" id="SignalP"/>
    </source>
</evidence>
<keyword evidence="5 10" id="KW-0732">Signal</keyword>
<dbReference type="OMA" id="FRDYMRR"/>
<dbReference type="Pfam" id="PF05823">
    <property type="entry name" value="Gp-FAR-1"/>
    <property type="match status" value="1"/>
</dbReference>
<evidence type="ECO:0000256" key="6">
    <source>
        <dbReference type="ARBA" id="ARBA00022893"/>
    </source>
</evidence>
<keyword evidence="9" id="KW-0446">Lipid-binding</keyword>
<evidence type="ECO:0000256" key="8">
    <source>
        <dbReference type="ARBA" id="ARBA00023072"/>
    </source>
</evidence>
<dbReference type="Proteomes" id="UP000031036">
    <property type="component" value="Unassembled WGS sequence"/>
</dbReference>
<dbReference type="STRING" id="6265.A0A0B2VXX9"/>
<name>A0A0B2VXX9_TOXCA</name>
<evidence type="ECO:0000256" key="3">
    <source>
        <dbReference type="ARBA" id="ARBA00017453"/>
    </source>
</evidence>
<evidence type="ECO:0000313" key="11">
    <source>
        <dbReference type="EMBL" id="KHN88406.1"/>
    </source>
</evidence>
<keyword evidence="4" id="KW-0964">Secreted</keyword>
<feature type="chain" id="PRO_5002080483" description="Fatty-acid and retinol-binding protein 1" evidence="10">
    <location>
        <begin position="20"/>
        <end position="203"/>
    </location>
</feature>
<dbReference type="Gene3D" id="1.20.120.1100">
    <property type="match status" value="1"/>
</dbReference>
<feature type="signal peptide" evidence="10">
    <location>
        <begin position="1"/>
        <end position="19"/>
    </location>
</feature>
<keyword evidence="7" id="KW-0175">Coiled coil</keyword>
<reference evidence="11 12" key="1">
    <citation type="submission" date="2014-11" db="EMBL/GenBank/DDBJ databases">
        <title>Genetic blueprint of the zoonotic pathogen Toxocara canis.</title>
        <authorList>
            <person name="Zhu X.-Q."/>
            <person name="Korhonen P.K."/>
            <person name="Cai H."/>
            <person name="Young N.D."/>
            <person name="Nejsum P."/>
            <person name="von Samson-Himmelstjerna G."/>
            <person name="Boag P.R."/>
            <person name="Tan P."/>
            <person name="Li Q."/>
            <person name="Min J."/>
            <person name="Yang Y."/>
            <person name="Wang X."/>
            <person name="Fang X."/>
            <person name="Hall R.S."/>
            <person name="Hofmann A."/>
            <person name="Sternberg P.W."/>
            <person name="Jex A.R."/>
            <person name="Gasser R.B."/>
        </authorList>
    </citation>
    <scope>NUCLEOTIDE SEQUENCE [LARGE SCALE GENOMIC DNA]</scope>
    <source>
        <strain evidence="11">PN_DK_2014</strain>
    </source>
</reference>
<dbReference type="AlphaFoldDB" id="A0A0B2VXX9"/>
<evidence type="ECO:0000256" key="5">
    <source>
        <dbReference type="ARBA" id="ARBA00022729"/>
    </source>
</evidence>
<dbReference type="GO" id="GO:0016918">
    <property type="term" value="F:retinal binding"/>
    <property type="evidence" value="ECO:0007669"/>
    <property type="project" value="UniProtKB-KW"/>
</dbReference>
<comment type="caution">
    <text evidence="11">The sequence shown here is derived from an EMBL/GenBank/DDBJ whole genome shotgun (WGS) entry which is preliminary data.</text>
</comment>
<comment type="similarity">
    <text evidence="2">Belongs to the fatty-acid and retinol-binding protein (FARBP) family.</text>
</comment>
<evidence type="ECO:0000256" key="1">
    <source>
        <dbReference type="ARBA" id="ARBA00004613"/>
    </source>
</evidence>
<dbReference type="OrthoDB" id="5795935at2759"/>
<evidence type="ECO:0000256" key="9">
    <source>
        <dbReference type="ARBA" id="ARBA00023121"/>
    </source>
</evidence>
<comment type="subcellular location">
    <subcellularLocation>
        <location evidence="1">Secreted</location>
    </subcellularLocation>
</comment>
<organism evidence="11 12">
    <name type="scientific">Toxocara canis</name>
    <name type="common">Canine roundworm</name>
    <dbReference type="NCBI Taxonomy" id="6265"/>
    <lineage>
        <taxon>Eukaryota</taxon>
        <taxon>Metazoa</taxon>
        <taxon>Ecdysozoa</taxon>
        <taxon>Nematoda</taxon>
        <taxon>Chromadorea</taxon>
        <taxon>Rhabditida</taxon>
        <taxon>Spirurina</taxon>
        <taxon>Ascaridomorpha</taxon>
        <taxon>Ascaridoidea</taxon>
        <taxon>Toxocaridae</taxon>
        <taxon>Toxocara</taxon>
    </lineage>
</organism>
<keyword evidence="6" id="KW-0845">Vitamin A</keyword>
<dbReference type="EMBL" id="JPKZ01000233">
    <property type="protein sequence ID" value="KHN88406.1"/>
    <property type="molecule type" value="Genomic_DNA"/>
</dbReference>
<dbReference type="PANTHER" id="PTHR31418:SF7">
    <property type="entry name" value="FATTY-ACID AND RETINOL-BINDING PROTEIN 1"/>
    <property type="match status" value="1"/>
</dbReference>